<reference evidence="2" key="1">
    <citation type="journal article" date="2020" name="mSystems">
        <title>Genome- and Community-Level Interaction Insights into Carbon Utilization and Element Cycling Functions of Hydrothermarchaeota in Hydrothermal Sediment.</title>
        <authorList>
            <person name="Zhou Z."/>
            <person name="Liu Y."/>
            <person name="Xu W."/>
            <person name="Pan J."/>
            <person name="Luo Z.H."/>
            <person name="Li M."/>
        </authorList>
    </citation>
    <scope>NUCLEOTIDE SEQUENCE [LARGE SCALE GENOMIC DNA]</scope>
    <source>
        <strain evidence="2">SpSt-788</strain>
    </source>
</reference>
<gene>
    <name evidence="2" type="ORF">ENV75_02150</name>
</gene>
<evidence type="ECO:0000313" key="2">
    <source>
        <dbReference type="EMBL" id="HGG99243.1"/>
    </source>
</evidence>
<feature type="compositionally biased region" description="Basic and acidic residues" evidence="1">
    <location>
        <begin position="46"/>
        <end position="61"/>
    </location>
</feature>
<name>A0A7C4EK19_9BACT</name>
<dbReference type="EMBL" id="DTHO01000019">
    <property type="protein sequence ID" value="HGG99243.1"/>
    <property type="molecule type" value="Genomic_DNA"/>
</dbReference>
<comment type="caution">
    <text evidence="2">The sequence shown here is derived from an EMBL/GenBank/DDBJ whole genome shotgun (WGS) entry which is preliminary data.</text>
</comment>
<organism evidence="2">
    <name type="scientific">Thermodesulfovibrio aggregans</name>
    <dbReference type="NCBI Taxonomy" id="86166"/>
    <lineage>
        <taxon>Bacteria</taxon>
        <taxon>Pseudomonadati</taxon>
        <taxon>Nitrospirota</taxon>
        <taxon>Thermodesulfovibrionia</taxon>
        <taxon>Thermodesulfovibrionales</taxon>
        <taxon>Thermodesulfovibrionaceae</taxon>
        <taxon>Thermodesulfovibrio</taxon>
    </lineage>
</organism>
<dbReference type="AlphaFoldDB" id="A0A7C4EK19"/>
<protein>
    <submittedName>
        <fullName evidence="2">Uncharacterized protein</fullName>
    </submittedName>
</protein>
<evidence type="ECO:0000256" key="1">
    <source>
        <dbReference type="SAM" id="MobiDB-lite"/>
    </source>
</evidence>
<accession>A0A7C4EK19</accession>
<proteinExistence type="predicted"/>
<sequence>MAPDEKIDSVSAYRGIRAVREGSVFAKYKVKKRLKRQQEETEEEQPPPKKESSEHKIDIEA</sequence>
<feature type="region of interest" description="Disordered" evidence="1">
    <location>
        <begin position="32"/>
        <end position="61"/>
    </location>
</feature>